<comment type="caution">
    <text evidence="3">The sequence shown here is derived from an EMBL/GenBank/DDBJ whole genome shotgun (WGS) entry which is preliminary data.</text>
</comment>
<keyword evidence="4" id="KW-1185">Reference proteome</keyword>
<evidence type="ECO:0000313" key="3">
    <source>
        <dbReference type="EMBL" id="MFD1883219.1"/>
    </source>
</evidence>
<dbReference type="InterPro" id="IPR003646">
    <property type="entry name" value="SH3-like_bac-type"/>
</dbReference>
<proteinExistence type="predicted"/>
<feature type="compositionally biased region" description="Low complexity" evidence="1">
    <location>
        <begin position="43"/>
        <end position="67"/>
    </location>
</feature>
<feature type="region of interest" description="Disordered" evidence="1">
    <location>
        <begin position="43"/>
        <end position="123"/>
    </location>
</feature>
<dbReference type="SMART" id="SM00287">
    <property type="entry name" value="SH3b"/>
    <property type="match status" value="1"/>
</dbReference>
<protein>
    <submittedName>
        <fullName evidence="3">SH3 domain-containing protein</fullName>
    </submittedName>
</protein>
<accession>A0ABW4RBZ6</accession>
<evidence type="ECO:0000256" key="1">
    <source>
        <dbReference type="SAM" id="MobiDB-lite"/>
    </source>
</evidence>
<dbReference type="PROSITE" id="PS51781">
    <property type="entry name" value="SH3B"/>
    <property type="match status" value="1"/>
</dbReference>
<dbReference type="Pfam" id="PF08239">
    <property type="entry name" value="SH3_3"/>
    <property type="match status" value="1"/>
</dbReference>
<evidence type="ECO:0000313" key="4">
    <source>
        <dbReference type="Proteomes" id="UP001597213"/>
    </source>
</evidence>
<dbReference type="Gene3D" id="2.30.30.40">
    <property type="entry name" value="SH3 Domains"/>
    <property type="match status" value="1"/>
</dbReference>
<sequence>MLRLPILILATLAIMLAAMAIFGSGSRYRPEIATPAPAPIVDAVAPPAADPSPADAAAPESGPAAERALIEGSTAEAADPAPAPAAATRPRPNFAGPPLVPSPEYGGGPTPGAPSSTATPATVAAAAPADAEALYVTANNLNLRSGPDGGADVVTRLPQGTAVTPLGPSSDGWTQVQDPVSGATGYASSQYLSANAP</sequence>
<name>A0ABW4RBZ6_9RHOB</name>
<dbReference type="Proteomes" id="UP001597213">
    <property type="component" value="Unassembled WGS sequence"/>
</dbReference>
<feature type="domain" description="SH3b" evidence="2">
    <location>
        <begin position="131"/>
        <end position="196"/>
    </location>
</feature>
<dbReference type="EMBL" id="JBHUEN010000043">
    <property type="protein sequence ID" value="MFD1883219.1"/>
    <property type="molecule type" value="Genomic_DNA"/>
</dbReference>
<organism evidence="3 4">
    <name type="scientific">Paracoccus pacificus</name>
    <dbReference type="NCBI Taxonomy" id="1463598"/>
    <lineage>
        <taxon>Bacteria</taxon>
        <taxon>Pseudomonadati</taxon>
        <taxon>Pseudomonadota</taxon>
        <taxon>Alphaproteobacteria</taxon>
        <taxon>Rhodobacterales</taxon>
        <taxon>Paracoccaceae</taxon>
        <taxon>Paracoccus</taxon>
    </lineage>
</organism>
<gene>
    <name evidence="3" type="ORF">ACFSCT_15985</name>
</gene>
<reference evidence="4" key="1">
    <citation type="journal article" date="2019" name="Int. J. Syst. Evol. Microbiol.">
        <title>The Global Catalogue of Microorganisms (GCM) 10K type strain sequencing project: providing services to taxonomists for standard genome sequencing and annotation.</title>
        <authorList>
            <consortium name="The Broad Institute Genomics Platform"/>
            <consortium name="The Broad Institute Genome Sequencing Center for Infectious Disease"/>
            <person name="Wu L."/>
            <person name="Ma J."/>
        </authorList>
    </citation>
    <scope>NUCLEOTIDE SEQUENCE [LARGE SCALE GENOMIC DNA]</scope>
    <source>
        <strain evidence="4">CCUG 56029</strain>
    </source>
</reference>
<feature type="compositionally biased region" description="Low complexity" evidence="1">
    <location>
        <begin position="74"/>
        <end position="92"/>
    </location>
</feature>
<dbReference type="RefSeq" id="WP_379144357.1">
    <property type="nucleotide sequence ID" value="NZ_JBHUEN010000043.1"/>
</dbReference>
<feature type="compositionally biased region" description="Low complexity" evidence="1">
    <location>
        <begin position="113"/>
        <end position="123"/>
    </location>
</feature>
<evidence type="ECO:0000259" key="2">
    <source>
        <dbReference type="PROSITE" id="PS51781"/>
    </source>
</evidence>